<feature type="domain" description="RNase H type-1" evidence="1">
    <location>
        <begin position="2"/>
        <end position="67"/>
    </location>
</feature>
<evidence type="ECO:0000313" key="2">
    <source>
        <dbReference type="EMBL" id="KAK7828303.1"/>
    </source>
</evidence>
<reference evidence="2 3" key="1">
    <citation type="journal article" date="2018" name="Sci. Data">
        <title>The draft genome sequence of cork oak.</title>
        <authorList>
            <person name="Ramos A.M."/>
            <person name="Usie A."/>
            <person name="Barbosa P."/>
            <person name="Barros P.M."/>
            <person name="Capote T."/>
            <person name="Chaves I."/>
            <person name="Simoes F."/>
            <person name="Abreu I."/>
            <person name="Carrasquinho I."/>
            <person name="Faro C."/>
            <person name="Guimaraes J.B."/>
            <person name="Mendonca D."/>
            <person name="Nobrega F."/>
            <person name="Rodrigues L."/>
            <person name="Saibo N.J.M."/>
            <person name="Varela M.C."/>
            <person name="Egas C."/>
            <person name="Matos J."/>
            <person name="Miguel C.M."/>
            <person name="Oliveira M.M."/>
            <person name="Ricardo C.P."/>
            <person name="Goncalves S."/>
        </authorList>
    </citation>
    <scope>NUCLEOTIDE SEQUENCE [LARGE SCALE GENOMIC DNA]</scope>
    <source>
        <strain evidence="3">cv. HL8</strain>
    </source>
</reference>
<dbReference type="AlphaFoldDB" id="A0AAW0JMP2"/>
<dbReference type="GO" id="GO:0003676">
    <property type="term" value="F:nucleic acid binding"/>
    <property type="evidence" value="ECO:0007669"/>
    <property type="project" value="InterPro"/>
</dbReference>
<accession>A0AAW0JMP2</accession>
<sequence length="69" mass="7440">MEAELGAVRDGLALCTDLGLLDIELDVDSKAVVYLLSNNDSSTADFAPILNDCRQFMSLIPALKISHCL</sequence>
<dbReference type="EMBL" id="PKMF04000506">
    <property type="protein sequence ID" value="KAK7828303.1"/>
    <property type="molecule type" value="Genomic_DNA"/>
</dbReference>
<organism evidence="2 3">
    <name type="scientific">Quercus suber</name>
    <name type="common">Cork oak</name>
    <dbReference type="NCBI Taxonomy" id="58331"/>
    <lineage>
        <taxon>Eukaryota</taxon>
        <taxon>Viridiplantae</taxon>
        <taxon>Streptophyta</taxon>
        <taxon>Embryophyta</taxon>
        <taxon>Tracheophyta</taxon>
        <taxon>Spermatophyta</taxon>
        <taxon>Magnoliopsida</taxon>
        <taxon>eudicotyledons</taxon>
        <taxon>Gunneridae</taxon>
        <taxon>Pentapetalae</taxon>
        <taxon>rosids</taxon>
        <taxon>fabids</taxon>
        <taxon>Fagales</taxon>
        <taxon>Fagaceae</taxon>
        <taxon>Quercus</taxon>
    </lineage>
</organism>
<keyword evidence="3" id="KW-1185">Reference proteome</keyword>
<proteinExistence type="predicted"/>
<dbReference type="GO" id="GO:0004523">
    <property type="term" value="F:RNA-DNA hybrid ribonuclease activity"/>
    <property type="evidence" value="ECO:0007669"/>
    <property type="project" value="InterPro"/>
</dbReference>
<evidence type="ECO:0000313" key="3">
    <source>
        <dbReference type="Proteomes" id="UP000237347"/>
    </source>
</evidence>
<evidence type="ECO:0000259" key="1">
    <source>
        <dbReference type="Pfam" id="PF13456"/>
    </source>
</evidence>
<gene>
    <name evidence="2" type="ORF">CFP56_030410</name>
</gene>
<protein>
    <recommendedName>
        <fullName evidence="1">RNase H type-1 domain-containing protein</fullName>
    </recommendedName>
</protein>
<comment type="caution">
    <text evidence="2">The sequence shown here is derived from an EMBL/GenBank/DDBJ whole genome shotgun (WGS) entry which is preliminary data.</text>
</comment>
<dbReference type="InterPro" id="IPR002156">
    <property type="entry name" value="RNaseH_domain"/>
</dbReference>
<dbReference type="Pfam" id="PF13456">
    <property type="entry name" value="RVT_3"/>
    <property type="match status" value="1"/>
</dbReference>
<dbReference type="Proteomes" id="UP000237347">
    <property type="component" value="Unassembled WGS sequence"/>
</dbReference>
<name>A0AAW0JMP2_QUESU</name>